<feature type="chain" id="PRO_5012451233" description="Yeast cell wall synthesis Kre9/Knh1-like N-terminal domain-containing protein" evidence="3">
    <location>
        <begin position="18"/>
        <end position="278"/>
    </location>
</feature>
<feature type="domain" description="Yeast cell wall synthesis Kre9/Knh1-like N-terminal" evidence="4">
    <location>
        <begin position="25"/>
        <end position="124"/>
    </location>
</feature>
<dbReference type="PANTHER" id="PTHR40633">
    <property type="entry name" value="MATRIX PROTEIN, PUTATIVE (AFU_ORTHOLOGUE AFUA_8G05410)-RELATED"/>
    <property type="match status" value="1"/>
</dbReference>
<evidence type="ECO:0000256" key="3">
    <source>
        <dbReference type="SAM" id="SignalP"/>
    </source>
</evidence>
<dbReference type="InterPro" id="IPR018466">
    <property type="entry name" value="Kre9/Knh1-like_N"/>
</dbReference>
<dbReference type="InterPro" id="IPR052982">
    <property type="entry name" value="SRP1/TIP1-like"/>
</dbReference>
<dbReference type="Proteomes" id="UP000223968">
    <property type="component" value="Unassembled WGS sequence"/>
</dbReference>
<evidence type="ECO:0000256" key="1">
    <source>
        <dbReference type="ARBA" id="ARBA00022729"/>
    </source>
</evidence>
<feature type="signal peptide" evidence="3">
    <location>
        <begin position="1"/>
        <end position="17"/>
    </location>
</feature>
<protein>
    <recommendedName>
        <fullName evidence="4">Yeast cell wall synthesis Kre9/Knh1-like N-terminal domain-containing protein</fullName>
    </recommendedName>
</protein>
<name>A0A2B7XGP1_9EURO</name>
<evidence type="ECO:0000313" key="5">
    <source>
        <dbReference type="EMBL" id="PGH07933.1"/>
    </source>
</evidence>
<dbReference type="EMBL" id="PDNB01000105">
    <property type="protein sequence ID" value="PGH07933.1"/>
    <property type="molecule type" value="Genomic_DNA"/>
</dbReference>
<evidence type="ECO:0000313" key="6">
    <source>
        <dbReference type="Proteomes" id="UP000223968"/>
    </source>
</evidence>
<proteinExistence type="predicted"/>
<evidence type="ECO:0000259" key="4">
    <source>
        <dbReference type="Pfam" id="PF10342"/>
    </source>
</evidence>
<comment type="caution">
    <text evidence="5">The sequence shown here is derived from an EMBL/GenBank/DDBJ whole genome shotgun (WGS) entry which is preliminary data.</text>
</comment>
<gene>
    <name evidence="5" type="ORF">AJ79_06141</name>
</gene>
<dbReference type="AlphaFoldDB" id="A0A2B7XGP1"/>
<feature type="transmembrane region" description="Helical" evidence="2">
    <location>
        <begin position="192"/>
        <end position="215"/>
    </location>
</feature>
<keyword evidence="2" id="KW-0472">Membrane</keyword>
<organism evidence="5 6">
    <name type="scientific">Helicocarpus griseus UAMH5409</name>
    <dbReference type="NCBI Taxonomy" id="1447875"/>
    <lineage>
        <taxon>Eukaryota</taxon>
        <taxon>Fungi</taxon>
        <taxon>Dikarya</taxon>
        <taxon>Ascomycota</taxon>
        <taxon>Pezizomycotina</taxon>
        <taxon>Eurotiomycetes</taxon>
        <taxon>Eurotiomycetidae</taxon>
        <taxon>Onygenales</taxon>
        <taxon>Ajellomycetaceae</taxon>
        <taxon>Helicocarpus</taxon>
    </lineage>
</organism>
<dbReference type="OrthoDB" id="4188296at2759"/>
<keyword evidence="2" id="KW-1133">Transmembrane helix</keyword>
<keyword evidence="1 3" id="KW-0732">Signal</keyword>
<reference evidence="5 6" key="1">
    <citation type="submission" date="2017-10" db="EMBL/GenBank/DDBJ databases">
        <title>Comparative genomics in systemic dimorphic fungi from Ajellomycetaceae.</title>
        <authorList>
            <person name="Munoz J.F."/>
            <person name="Mcewen J.G."/>
            <person name="Clay O.K."/>
            <person name="Cuomo C.A."/>
        </authorList>
    </citation>
    <scope>NUCLEOTIDE SEQUENCE [LARGE SCALE GENOMIC DNA]</scope>
    <source>
        <strain evidence="5 6">UAMH5409</strain>
    </source>
</reference>
<keyword evidence="2" id="KW-0812">Transmembrane</keyword>
<accession>A0A2B7XGP1</accession>
<evidence type="ECO:0000256" key="2">
    <source>
        <dbReference type="SAM" id="Phobius"/>
    </source>
</evidence>
<dbReference type="PANTHER" id="PTHR40633:SF1">
    <property type="entry name" value="GPI ANCHORED SERINE-THREONINE RICH PROTEIN (AFU_ORTHOLOGUE AFUA_1G03630)"/>
    <property type="match status" value="1"/>
</dbReference>
<keyword evidence="6" id="KW-1185">Reference proteome</keyword>
<dbReference type="Pfam" id="PF10342">
    <property type="entry name" value="Kre9_KNH"/>
    <property type="match status" value="1"/>
</dbReference>
<sequence>MFSRFILVALLLALVSAEVSKITAPQKGDRITTGIDLEIRWESTSSKDPVRIELKKGQSHNLTTVHTISTETPNNGTYHWRSRDDRFLRALSAKELPNAPTSGCDYVISIREAQNTAYSGYFTIINLNDDGLNPNIPCPSTAELPKIEGGDGGGSTGGQNIPNGKLMFDESICPCPNARIGSGTTQGSVSTAMLGGAVGGAAAGLLFIFAAILLLGRRRNWFIREDYIEQLVQRRVMELKPAPVVVQSPPQPQVDNPYTYTELSGHHTYQLAGTPTER</sequence>